<keyword evidence="3" id="KW-1185">Reference proteome</keyword>
<reference evidence="2 3" key="1">
    <citation type="submission" date="2022-03" db="EMBL/GenBank/DDBJ databases">
        <authorList>
            <person name="Macdonald S."/>
            <person name="Ahmed S."/>
            <person name="Newling K."/>
        </authorList>
    </citation>
    <scope>NUCLEOTIDE SEQUENCE [LARGE SCALE GENOMIC DNA]</scope>
</reference>
<feature type="transmembrane region" description="Helical" evidence="1">
    <location>
        <begin position="52"/>
        <end position="74"/>
    </location>
</feature>
<name>A0ABC8KDR2_ERUVS</name>
<gene>
    <name evidence="2" type="ORF">ERUC_LOCUS20027</name>
</gene>
<dbReference type="AlphaFoldDB" id="A0ABC8KDR2"/>
<keyword evidence="1" id="KW-1133">Transmembrane helix</keyword>
<evidence type="ECO:0000256" key="1">
    <source>
        <dbReference type="SAM" id="Phobius"/>
    </source>
</evidence>
<dbReference type="EMBL" id="CAKOAT010190266">
    <property type="protein sequence ID" value="CAH8354272.1"/>
    <property type="molecule type" value="Genomic_DNA"/>
</dbReference>
<comment type="caution">
    <text evidence="2">The sequence shown here is derived from an EMBL/GenBank/DDBJ whole genome shotgun (WGS) entry which is preliminary data.</text>
</comment>
<accession>A0ABC8KDR2</accession>
<protein>
    <submittedName>
        <fullName evidence="2">Uncharacterized protein</fullName>
    </submittedName>
</protein>
<evidence type="ECO:0000313" key="2">
    <source>
        <dbReference type="EMBL" id="CAH8354272.1"/>
    </source>
</evidence>
<keyword evidence="1" id="KW-0472">Membrane</keyword>
<dbReference type="Proteomes" id="UP001642260">
    <property type="component" value="Unassembled WGS sequence"/>
</dbReference>
<organism evidence="2 3">
    <name type="scientific">Eruca vesicaria subsp. sativa</name>
    <name type="common">Garden rocket</name>
    <name type="synonym">Eruca sativa</name>
    <dbReference type="NCBI Taxonomy" id="29727"/>
    <lineage>
        <taxon>Eukaryota</taxon>
        <taxon>Viridiplantae</taxon>
        <taxon>Streptophyta</taxon>
        <taxon>Embryophyta</taxon>
        <taxon>Tracheophyta</taxon>
        <taxon>Spermatophyta</taxon>
        <taxon>Magnoliopsida</taxon>
        <taxon>eudicotyledons</taxon>
        <taxon>Gunneridae</taxon>
        <taxon>Pentapetalae</taxon>
        <taxon>rosids</taxon>
        <taxon>malvids</taxon>
        <taxon>Brassicales</taxon>
        <taxon>Brassicaceae</taxon>
        <taxon>Brassiceae</taxon>
        <taxon>Eruca</taxon>
    </lineage>
</organism>
<evidence type="ECO:0000313" key="3">
    <source>
        <dbReference type="Proteomes" id="UP001642260"/>
    </source>
</evidence>
<keyword evidence="1" id="KW-0812">Transmembrane</keyword>
<proteinExistence type="predicted"/>
<sequence length="100" mass="11096">MSDSLVGPVLEHDSVSLLIEVKLLPRSTAFSLLPKWKWIIMLRGCYRGIWQALFLGHPCFSFGGCVYVIFFAFMSEYSLVYGASKIAATASAGKVELVRC</sequence>